<accession>A0A067CBK1</accession>
<evidence type="ECO:0000256" key="2">
    <source>
        <dbReference type="ARBA" id="ARBA00022737"/>
    </source>
</evidence>
<dbReference type="OMA" id="HICSGAA"/>
<protein>
    <submittedName>
        <fullName evidence="4">Uncharacterized protein</fullName>
    </submittedName>
</protein>
<dbReference type="InterPro" id="IPR020472">
    <property type="entry name" value="WD40_PAC1"/>
</dbReference>
<dbReference type="Pfam" id="PF00400">
    <property type="entry name" value="WD40"/>
    <property type="match status" value="4"/>
</dbReference>
<feature type="repeat" description="WD" evidence="3">
    <location>
        <begin position="81"/>
        <end position="112"/>
    </location>
</feature>
<dbReference type="SMART" id="SM00320">
    <property type="entry name" value="WD40"/>
    <property type="match status" value="7"/>
</dbReference>
<evidence type="ECO:0000256" key="3">
    <source>
        <dbReference type="PROSITE-ProRule" id="PRU00221"/>
    </source>
</evidence>
<proteinExistence type="predicted"/>
<dbReference type="SUPFAM" id="SSF50978">
    <property type="entry name" value="WD40 repeat-like"/>
    <property type="match status" value="1"/>
</dbReference>
<dbReference type="PANTHER" id="PTHR19848">
    <property type="entry name" value="WD40 REPEAT PROTEIN"/>
    <property type="match status" value="1"/>
</dbReference>
<dbReference type="Proteomes" id="UP000030745">
    <property type="component" value="Unassembled WGS sequence"/>
</dbReference>
<dbReference type="InterPro" id="IPR019775">
    <property type="entry name" value="WD40_repeat_CS"/>
</dbReference>
<evidence type="ECO:0000256" key="1">
    <source>
        <dbReference type="ARBA" id="ARBA00022574"/>
    </source>
</evidence>
<sequence length="416" mass="44930">MWFGVNPLRWNRPVGVRPRTKRARVPTAAASSSLTPVVPIANQPASSDPTVLASSSSSSSSTRLVSAAETPDLGKCVSQTLYGHAGGVCALLASDDRYIVSCSIDMTLRIWSRGSFNCHHVLKGHKDVVCAVALSKEHLLSGSHDHTIGVWLCAKDFRLRKRLDGHGGHVTKVAFVNAVTALSASEDHTLRLWDLQAYVCLRVLAGHRGYVSCWLLLLPTLRCWSGASDASLMVWSLEQEAIGAPLHTFPSYHRKTVQSILQVDDDVVASASNDGTIHLFDAATLHLLRTIDAGVAIYQLQVSAAGHLVASTGHGQLFVYCNAAHNTKSERSQQATNSVALQTSQWIPHLKVCGRFAACVAESTVYVVDLETLDVVARTDTQQGLIHAIEWLNTVSLLACGKDGVIKAIKFPHLPL</sequence>
<dbReference type="PROSITE" id="PS50082">
    <property type="entry name" value="WD_REPEATS_2"/>
    <property type="match status" value="3"/>
</dbReference>
<dbReference type="GeneID" id="24132196"/>
<reference evidence="4 5" key="1">
    <citation type="journal article" date="2013" name="PLoS Genet.">
        <title>Distinctive expansion of potential virulence genes in the genome of the oomycete fish pathogen Saprolegnia parasitica.</title>
        <authorList>
            <person name="Jiang R.H."/>
            <person name="de Bruijn I."/>
            <person name="Haas B.J."/>
            <person name="Belmonte R."/>
            <person name="Lobach L."/>
            <person name="Christie J."/>
            <person name="van den Ackerveken G."/>
            <person name="Bottin A."/>
            <person name="Bulone V."/>
            <person name="Diaz-Moreno S.M."/>
            <person name="Dumas B."/>
            <person name="Fan L."/>
            <person name="Gaulin E."/>
            <person name="Govers F."/>
            <person name="Grenville-Briggs L.J."/>
            <person name="Horner N.R."/>
            <person name="Levin J.Z."/>
            <person name="Mammella M."/>
            <person name="Meijer H.J."/>
            <person name="Morris P."/>
            <person name="Nusbaum C."/>
            <person name="Oome S."/>
            <person name="Phillips A.J."/>
            <person name="van Rooyen D."/>
            <person name="Rzeszutek E."/>
            <person name="Saraiva M."/>
            <person name="Secombes C.J."/>
            <person name="Seidl M.F."/>
            <person name="Snel B."/>
            <person name="Stassen J.H."/>
            <person name="Sykes S."/>
            <person name="Tripathy S."/>
            <person name="van den Berg H."/>
            <person name="Vega-Arreguin J.C."/>
            <person name="Wawra S."/>
            <person name="Young S.K."/>
            <person name="Zeng Q."/>
            <person name="Dieguez-Uribeondo J."/>
            <person name="Russ C."/>
            <person name="Tyler B.M."/>
            <person name="van West P."/>
        </authorList>
    </citation>
    <scope>NUCLEOTIDE SEQUENCE [LARGE SCALE GENOMIC DNA]</scope>
    <source>
        <strain evidence="4 5">CBS 223.65</strain>
    </source>
</reference>
<dbReference type="PANTHER" id="PTHR19848:SF8">
    <property type="entry name" value="F-BOX AND WD REPEAT DOMAIN CONTAINING 7"/>
    <property type="match status" value="1"/>
</dbReference>
<dbReference type="InterPro" id="IPR015943">
    <property type="entry name" value="WD40/YVTN_repeat-like_dom_sf"/>
</dbReference>
<gene>
    <name evidence="4" type="ORF">SPRG_10067</name>
</gene>
<feature type="repeat" description="WD" evidence="3">
    <location>
        <begin position="122"/>
        <end position="151"/>
    </location>
</feature>
<dbReference type="PROSITE" id="PS50294">
    <property type="entry name" value="WD_REPEATS_REGION"/>
    <property type="match status" value="2"/>
</dbReference>
<feature type="repeat" description="WD" evidence="3">
    <location>
        <begin position="163"/>
        <end position="203"/>
    </location>
</feature>
<dbReference type="OrthoDB" id="19711at2759"/>
<dbReference type="EMBL" id="KK583248">
    <property type="protein sequence ID" value="KDO23921.1"/>
    <property type="molecule type" value="Genomic_DNA"/>
</dbReference>
<dbReference type="RefSeq" id="XP_012205387.1">
    <property type="nucleotide sequence ID" value="XM_012349997.1"/>
</dbReference>
<dbReference type="STRING" id="695850.A0A067CBK1"/>
<dbReference type="PRINTS" id="PR00320">
    <property type="entry name" value="GPROTEINBRPT"/>
</dbReference>
<evidence type="ECO:0000313" key="4">
    <source>
        <dbReference type="EMBL" id="KDO23921.1"/>
    </source>
</evidence>
<dbReference type="VEuPathDB" id="FungiDB:SPRG_10067"/>
<dbReference type="PROSITE" id="PS00678">
    <property type="entry name" value="WD_REPEATS_1"/>
    <property type="match status" value="1"/>
</dbReference>
<dbReference type="Gene3D" id="2.130.10.10">
    <property type="entry name" value="YVTN repeat-like/Quinoprotein amine dehydrogenase"/>
    <property type="match status" value="2"/>
</dbReference>
<keyword evidence="5" id="KW-1185">Reference proteome</keyword>
<organism evidence="4 5">
    <name type="scientific">Saprolegnia parasitica (strain CBS 223.65)</name>
    <dbReference type="NCBI Taxonomy" id="695850"/>
    <lineage>
        <taxon>Eukaryota</taxon>
        <taxon>Sar</taxon>
        <taxon>Stramenopiles</taxon>
        <taxon>Oomycota</taxon>
        <taxon>Saprolegniomycetes</taxon>
        <taxon>Saprolegniales</taxon>
        <taxon>Saprolegniaceae</taxon>
        <taxon>Saprolegnia</taxon>
    </lineage>
</organism>
<dbReference type="KEGG" id="spar:SPRG_10067"/>
<keyword evidence="2" id="KW-0677">Repeat</keyword>
<keyword evidence="1 3" id="KW-0853">WD repeat</keyword>
<evidence type="ECO:0000313" key="5">
    <source>
        <dbReference type="Proteomes" id="UP000030745"/>
    </source>
</evidence>
<name>A0A067CBK1_SAPPC</name>
<dbReference type="InterPro" id="IPR036322">
    <property type="entry name" value="WD40_repeat_dom_sf"/>
</dbReference>
<dbReference type="AlphaFoldDB" id="A0A067CBK1"/>
<dbReference type="InterPro" id="IPR001680">
    <property type="entry name" value="WD40_rpt"/>
</dbReference>